<dbReference type="PROSITE" id="PS50889">
    <property type="entry name" value="S4"/>
    <property type="match status" value="1"/>
</dbReference>
<dbReference type="PANTHER" id="PTHR11766">
    <property type="entry name" value="TYROSYL-TRNA SYNTHETASE"/>
    <property type="match status" value="1"/>
</dbReference>
<proteinExistence type="inferred from homology"/>
<reference evidence="14" key="1">
    <citation type="submission" date="2016-10" db="EMBL/GenBank/DDBJ databases">
        <authorList>
            <person name="Varghese N."/>
            <person name="Submissions S."/>
        </authorList>
    </citation>
    <scope>NUCLEOTIDE SEQUENCE [LARGE SCALE GENOMIC DNA]</scope>
    <source>
        <strain evidence="14">DSM 23317</strain>
    </source>
</reference>
<name>A0A1G8M6D0_9GAMM</name>
<dbReference type="Proteomes" id="UP000199527">
    <property type="component" value="Unassembled WGS sequence"/>
</dbReference>
<keyword evidence="3 10" id="KW-0436">Ligase</keyword>
<evidence type="ECO:0000256" key="5">
    <source>
        <dbReference type="ARBA" id="ARBA00022840"/>
    </source>
</evidence>
<evidence type="ECO:0000256" key="11">
    <source>
        <dbReference type="PROSITE-ProRule" id="PRU00182"/>
    </source>
</evidence>
<keyword evidence="6 11" id="KW-0694">RNA-binding</keyword>
<feature type="domain" description="RNA-binding S4" evidence="12">
    <location>
        <begin position="334"/>
        <end position="393"/>
    </location>
</feature>
<comment type="subcellular location">
    <subcellularLocation>
        <location evidence="10">Cytoplasm</location>
    </subcellularLocation>
</comment>
<keyword evidence="5 10" id="KW-0067">ATP-binding</keyword>
<dbReference type="EMBL" id="FNEM01000002">
    <property type="protein sequence ID" value="SDI62920.1"/>
    <property type="molecule type" value="Genomic_DNA"/>
</dbReference>
<dbReference type="Gene3D" id="3.40.50.620">
    <property type="entry name" value="HUPs"/>
    <property type="match status" value="1"/>
</dbReference>
<dbReference type="InterPro" id="IPR024108">
    <property type="entry name" value="Tyr-tRNA-ligase_bac_2"/>
</dbReference>
<dbReference type="Gene3D" id="1.10.240.10">
    <property type="entry name" value="Tyrosyl-Transfer RNA Synthetase"/>
    <property type="match status" value="1"/>
</dbReference>
<evidence type="ECO:0000313" key="13">
    <source>
        <dbReference type="EMBL" id="SDI62920.1"/>
    </source>
</evidence>
<dbReference type="FunFam" id="3.40.50.620:FF:000061">
    <property type="entry name" value="Tyrosine--tRNA ligase"/>
    <property type="match status" value="1"/>
</dbReference>
<dbReference type="SUPFAM" id="SSF55174">
    <property type="entry name" value="Alpha-L RNA-binding motif"/>
    <property type="match status" value="1"/>
</dbReference>
<dbReference type="Gene3D" id="3.10.290.10">
    <property type="entry name" value="RNA-binding S4 domain"/>
    <property type="match status" value="1"/>
</dbReference>
<comment type="catalytic activity">
    <reaction evidence="9 10">
        <text>tRNA(Tyr) + L-tyrosine + ATP = L-tyrosyl-tRNA(Tyr) + AMP + diphosphate + H(+)</text>
        <dbReference type="Rhea" id="RHEA:10220"/>
        <dbReference type="Rhea" id="RHEA-COMP:9706"/>
        <dbReference type="Rhea" id="RHEA-COMP:9707"/>
        <dbReference type="ChEBI" id="CHEBI:15378"/>
        <dbReference type="ChEBI" id="CHEBI:30616"/>
        <dbReference type="ChEBI" id="CHEBI:33019"/>
        <dbReference type="ChEBI" id="CHEBI:58315"/>
        <dbReference type="ChEBI" id="CHEBI:78442"/>
        <dbReference type="ChEBI" id="CHEBI:78536"/>
        <dbReference type="ChEBI" id="CHEBI:456215"/>
        <dbReference type="EC" id="6.1.1.1"/>
    </reaction>
</comment>
<dbReference type="InterPro" id="IPR024088">
    <property type="entry name" value="Tyr-tRNA-ligase_bac-type"/>
</dbReference>
<evidence type="ECO:0000313" key="14">
    <source>
        <dbReference type="Proteomes" id="UP000199527"/>
    </source>
</evidence>
<sequence>MTELERALAEIRRGTEEILVEQDLIEKLKTGQPLKVKLGADPTAPDIHLGHTVILNKLRQFQELGHEVIFLIGDFTGMVGDPSGKNSTRPPLTQEQVLANAETYKEQVFKILDPAKTRIEFNSSWLNELGSAGMLRLASKQTVARMLERDDFKKRYGSGQAIAIHEFMYPLLQGWDSVALEADVELGGTDQKFNLLMGRELQKEEGQRPQTVITMPLLVGLDGVKKMSKSAHNYIGVSDPANEMFGKIMSISDELMWNYYELLSFRPLEEIEQFKRDMANGANPRDIKITLAKEIIARFHDEAAAEAAHQDFIQRFQKNAIPDEMPELSFDAGMAIANLLKEANLVGSTSDALRMIRQGAVKIDGDKLDDTKWVPAAGTAVYQVGKRKFARITLK</sequence>
<dbReference type="InterPro" id="IPR002942">
    <property type="entry name" value="S4_RNA-bd"/>
</dbReference>
<evidence type="ECO:0000259" key="12">
    <source>
        <dbReference type="SMART" id="SM00363"/>
    </source>
</evidence>
<keyword evidence="8 10" id="KW-0030">Aminoacyl-tRNA synthetase</keyword>
<evidence type="ECO:0000256" key="10">
    <source>
        <dbReference type="HAMAP-Rule" id="MF_02007"/>
    </source>
</evidence>
<accession>A0A1G8M6D0</accession>
<dbReference type="InterPro" id="IPR002307">
    <property type="entry name" value="Tyr-tRNA-ligase"/>
</dbReference>
<organism evidence="13 14">
    <name type="scientific">Ferrimonas sediminum</name>
    <dbReference type="NCBI Taxonomy" id="718193"/>
    <lineage>
        <taxon>Bacteria</taxon>
        <taxon>Pseudomonadati</taxon>
        <taxon>Pseudomonadota</taxon>
        <taxon>Gammaproteobacteria</taxon>
        <taxon>Alteromonadales</taxon>
        <taxon>Ferrimonadaceae</taxon>
        <taxon>Ferrimonas</taxon>
    </lineage>
</organism>
<dbReference type="EC" id="6.1.1.1" evidence="10"/>
<keyword evidence="7 10" id="KW-0648">Protein biosynthesis</keyword>
<dbReference type="PROSITE" id="PS00178">
    <property type="entry name" value="AA_TRNA_LIGASE_I"/>
    <property type="match status" value="1"/>
</dbReference>
<evidence type="ECO:0000256" key="1">
    <source>
        <dbReference type="ARBA" id="ARBA00011738"/>
    </source>
</evidence>
<evidence type="ECO:0000256" key="9">
    <source>
        <dbReference type="ARBA" id="ARBA00048248"/>
    </source>
</evidence>
<dbReference type="Pfam" id="PF00579">
    <property type="entry name" value="tRNA-synt_1b"/>
    <property type="match status" value="1"/>
</dbReference>
<keyword evidence="2 10" id="KW-0963">Cytoplasm</keyword>
<dbReference type="NCBIfam" id="TIGR00234">
    <property type="entry name" value="tyrS"/>
    <property type="match status" value="1"/>
</dbReference>
<dbReference type="GO" id="GO:0005524">
    <property type="term" value="F:ATP binding"/>
    <property type="evidence" value="ECO:0007669"/>
    <property type="project" value="UniProtKB-UniRule"/>
</dbReference>
<evidence type="ECO:0000256" key="2">
    <source>
        <dbReference type="ARBA" id="ARBA00022490"/>
    </source>
</evidence>
<dbReference type="OrthoDB" id="9804243at2"/>
<feature type="short sequence motif" description="'KMSKS' region" evidence="10">
    <location>
        <begin position="226"/>
        <end position="230"/>
    </location>
</feature>
<dbReference type="SUPFAM" id="SSF52374">
    <property type="entry name" value="Nucleotidylyl transferase"/>
    <property type="match status" value="1"/>
</dbReference>
<dbReference type="CDD" id="cd00805">
    <property type="entry name" value="TyrRS_core"/>
    <property type="match status" value="1"/>
</dbReference>
<evidence type="ECO:0000256" key="3">
    <source>
        <dbReference type="ARBA" id="ARBA00022598"/>
    </source>
</evidence>
<dbReference type="InterPro" id="IPR036986">
    <property type="entry name" value="S4_RNA-bd_sf"/>
</dbReference>
<evidence type="ECO:0000256" key="7">
    <source>
        <dbReference type="ARBA" id="ARBA00022917"/>
    </source>
</evidence>
<keyword evidence="14" id="KW-1185">Reference proteome</keyword>
<dbReference type="InterPro" id="IPR014729">
    <property type="entry name" value="Rossmann-like_a/b/a_fold"/>
</dbReference>
<evidence type="ECO:0000256" key="4">
    <source>
        <dbReference type="ARBA" id="ARBA00022741"/>
    </source>
</evidence>
<evidence type="ECO:0000256" key="6">
    <source>
        <dbReference type="ARBA" id="ARBA00022884"/>
    </source>
</evidence>
<dbReference type="HAMAP" id="MF_02007">
    <property type="entry name" value="Tyr_tRNA_synth_type2"/>
    <property type="match status" value="1"/>
</dbReference>
<gene>
    <name evidence="10" type="primary">tyrS</name>
    <name evidence="13" type="ORF">SAMN04488540_102266</name>
</gene>
<dbReference type="GO" id="GO:0005829">
    <property type="term" value="C:cytosol"/>
    <property type="evidence" value="ECO:0007669"/>
    <property type="project" value="TreeGrafter"/>
</dbReference>
<keyword evidence="4 10" id="KW-0547">Nucleotide-binding</keyword>
<dbReference type="PANTHER" id="PTHR11766:SF1">
    <property type="entry name" value="TYROSINE--TRNA LIGASE"/>
    <property type="match status" value="1"/>
</dbReference>
<protein>
    <recommendedName>
        <fullName evidence="10">Tyrosine--tRNA ligase</fullName>
        <ecNumber evidence="10">6.1.1.1</ecNumber>
    </recommendedName>
    <alternativeName>
        <fullName evidence="10">Tyrosyl-tRNA synthetase</fullName>
        <shortName evidence="10">TyrRS</shortName>
    </alternativeName>
</protein>
<comment type="function">
    <text evidence="10">Catalyzes the attachment of tyrosine to tRNA(Tyr) in a two-step reaction: tyrosine is first activated by ATP to form Tyr-AMP and then transferred to the acceptor end of tRNA(Tyr).</text>
</comment>
<dbReference type="GO" id="GO:0004831">
    <property type="term" value="F:tyrosine-tRNA ligase activity"/>
    <property type="evidence" value="ECO:0007669"/>
    <property type="project" value="UniProtKB-UniRule"/>
</dbReference>
<comment type="similarity">
    <text evidence="10">Belongs to the class-I aminoacyl-tRNA synthetase family. TyrS type 2 subfamily.</text>
</comment>
<dbReference type="InterPro" id="IPR002305">
    <property type="entry name" value="aa-tRNA-synth_Ic"/>
</dbReference>
<dbReference type="FunFam" id="3.10.290.10:FF:000022">
    <property type="entry name" value="Tyrosine--tRNA ligase"/>
    <property type="match status" value="1"/>
</dbReference>
<dbReference type="GO" id="GO:0003723">
    <property type="term" value="F:RNA binding"/>
    <property type="evidence" value="ECO:0007669"/>
    <property type="project" value="UniProtKB-KW"/>
</dbReference>
<feature type="binding site" evidence="10">
    <location>
        <position position="229"/>
    </location>
    <ligand>
        <name>ATP</name>
        <dbReference type="ChEBI" id="CHEBI:30616"/>
    </ligand>
</feature>
<dbReference type="PRINTS" id="PR01040">
    <property type="entry name" value="TRNASYNTHTYR"/>
</dbReference>
<dbReference type="SMART" id="SM00363">
    <property type="entry name" value="S4"/>
    <property type="match status" value="1"/>
</dbReference>
<dbReference type="RefSeq" id="WP_090362194.1">
    <property type="nucleotide sequence ID" value="NZ_FNEM01000002.1"/>
</dbReference>
<dbReference type="FunFam" id="1.10.240.10:FF:000006">
    <property type="entry name" value="Tyrosine--tRNA ligase"/>
    <property type="match status" value="1"/>
</dbReference>
<dbReference type="CDD" id="cd00165">
    <property type="entry name" value="S4"/>
    <property type="match status" value="1"/>
</dbReference>
<evidence type="ECO:0000256" key="8">
    <source>
        <dbReference type="ARBA" id="ARBA00023146"/>
    </source>
</evidence>
<dbReference type="AlphaFoldDB" id="A0A1G8M6D0"/>
<comment type="subunit">
    <text evidence="1 10">Homodimer.</text>
</comment>
<feature type="short sequence motif" description="'HIGH' region" evidence="10">
    <location>
        <begin position="42"/>
        <end position="51"/>
    </location>
</feature>
<dbReference type="GO" id="GO:0006437">
    <property type="term" value="P:tyrosyl-tRNA aminoacylation"/>
    <property type="evidence" value="ECO:0007669"/>
    <property type="project" value="UniProtKB-UniRule"/>
</dbReference>
<dbReference type="InterPro" id="IPR001412">
    <property type="entry name" value="aa-tRNA-synth_I_CS"/>
</dbReference>